<comment type="caution">
    <text evidence="2">The sequence shown here is derived from an EMBL/GenBank/DDBJ whole genome shotgun (WGS) entry which is preliminary data.</text>
</comment>
<dbReference type="GO" id="GO:0003677">
    <property type="term" value="F:DNA binding"/>
    <property type="evidence" value="ECO:0007669"/>
    <property type="project" value="UniProtKB-KW"/>
</dbReference>
<dbReference type="InterPro" id="IPR036388">
    <property type="entry name" value="WH-like_DNA-bd_sf"/>
</dbReference>
<dbReference type="Pfam" id="PF02082">
    <property type="entry name" value="Rrf2"/>
    <property type="match status" value="1"/>
</dbReference>
<dbReference type="PROSITE" id="PS51197">
    <property type="entry name" value="HTH_RRF2_2"/>
    <property type="match status" value="1"/>
</dbReference>
<dbReference type="RefSeq" id="WP_068847567.1">
    <property type="nucleotide sequence ID" value="NZ_LYDR01000071.1"/>
</dbReference>
<dbReference type="EMBL" id="LYDR01000071">
    <property type="protein sequence ID" value="ODA32049.1"/>
    <property type="molecule type" value="Genomic_DNA"/>
</dbReference>
<protein>
    <submittedName>
        <fullName evidence="2">Rrf2 family transcriptional regulator</fullName>
    </submittedName>
</protein>
<organism evidence="2 3">
    <name type="scientific">Planctopirus hydrillae</name>
    <dbReference type="NCBI Taxonomy" id="1841610"/>
    <lineage>
        <taxon>Bacteria</taxon>
        <taxon>Pseudomonadati</taxon>
        <taxon>Planctomycetota</taxon>
        <taxon>Planctomycetia</taxon>
        <taxon>Planctomycetales</taxon>
        <taxon>Planctomycetaceae</taxon>
        <taxon>Planctopirus</taxon>
    </lineage>
</organism>
<evidence type="ECO:0000313" key="2">
    <source>
        <dbReference type="EMBL" id="ODA32049.1"/>
    </source>
</evidence>
<dbReference type="SUPFAM" id="SSF46785">
    <property type="entry name" value="Winged helix' DNA-binding domain"/>
    <property type="match status" value="1"/>
</dbReference>
<gene>
    <name evidence="2" type="ORF">A6X21_21260</name>
</gene>
<dbReference type="GO" id="GO:0003700">
    <property type="term" value="F:DNA-binding transcription factor activity"/>
    <property type="evidence" value="ECO:0007669"/>
    <property type="project" value="TreeGrafter"/>
</dbReference>
<dbReference type="GO" id="GO:0005829">
    <property type="term" value="C:cytosol"/>
    <property type="evidence" value="ECO:0007669"/>
    <property type="project" value="TreeGrafter"/>
</dbReference>
<dbReference type="InterPro" id="IPR000944">
    <property type="entry name" value="Tscrpt_reg_Rrf2"/>
</dbReference>
<keyword evidence="1" id="KW-0238">DNA-binding</keyword>
<dbReference type="AlphaFoldDB" id="A0A1C3EFR1"/>
<dbReference type="STRING" id="1841610.A6X21_21260"/>
<accession>A0A1C3EFR1</accession>
<evidence type="ECO:0000313" key="3">
    <source>
        <dbReference type="Proteomes" id="UP000094828"/>
    </source>
</evidence>
<dbReference type="OrthoDB" id="270199at2"/>
<dbReference type="InterPro" id="IPR036390">
    <property type="entry name" value="WH_DNA-bd_sf"/>
</dbReference>
<sequence>MKLSRKSDYALRALVTLAIRQREGGPPTPVRELAKINDIPRRFLEMIMLELKAAGWVTSVAGRIGGFHLAVPPEKLSMGQVVRLFDGTLAPLPCVSVTHHEVCSQETSCRFRRVLLDIRNYTARRMDQATLQAVVDSQPVMREEIFAVGFSGGDGI</sequence>
<proteinExistence type="predicted"/>
<dbReference type="Gene3D" id="1.10.10.10">
    <property type="entry name" value="Winged helix-like DNA-binding domain superfamily/Winged helix DNA-binding domain"/>
    <property type="match status" value="1"/>
</dbReference>
<dbReference type="Proteomes" id="UP000094828">
    <property type="component" value="Unassembled WGS sequence"/>
</dbReference>
<dbReference type="PANTHER" id="PTHR33221">
    <property type="entry name" value="WINGED HELIX-TURN-HELIX TRANSCRIPTIONAL REGULATOR, RRF2 FAMILY"/>
    <property type="match status" value="1"/>
</dbReference>
<reference evidence="2 3" key="1">
    <citation type="submission" date="2016-05" db="EMBL/GenBank/DDBJ databases">
        <title>Genomic and physiological characterization of Planctopirus sp. isolated from fresh water lake.</title>
        <authorList>
            <person name="Subhash Y."/>
            <person name="Ramana C."/>
        </authorList>
    </citation>
    <scope>NUCLEOTIDE SEQUENCE [LARGE SCALE GENOMIC DNA]</scope>
    <source>
        <strain evidence="2 3">JC280</strain>
    </source>
</reference>
<dbReference type="NCBIfam" id="TIGR00738">
    <property type="entry name" value="rrf2_super"/>
    <property type="match status" value="1"/>
</dbReference>
<dbReference type="PANTHER" id="PTHR33221:SF5">
    <property type="entry name" value="HTH-TYPE TRANSCRIPTIONAL REGULATOR ISCR"/>
    <property type="match status" value="1"/>
</dbReference>
<name>A0A1C3EFR1_9PLAN</name>
<evidence type="ECO:0000256" key="1">
    <source>
        <dbReference type="ARBA" id="ARBA00023125"/>
    </source>
</evidence>
<keyword evidence="3" id="KW-1185">Reference proteome</keyword>